<proteinExistence type="predicted"/>
<evidence type="ECO:0008006" key="3">
    <source>
        <dbReference type="Google" id="ProtNLM"/>
    </source>
</evidence>
<reference evidence="1 2" key="1">
    <citation type="submission" date="2024-09" db="EMBL/GenBank/DDBJ databases">
        <authorList>
            <person name="Sun Q."/>
            <person name="Mori K."/>
        </authorList>
    </citation>
    <scope>NUCLEOTIDE SEQUENCE [LARGE SCALE GENOMIC DNA]</scope>
    <source>
        <strain evidence="1 2">KCTC 23076</strain>
    </source>
</reference>
<accession>A0ABV6RUS1</accession>
<evidence type="ECO:0000313" key="2">
    <source>
        <dbReference type="Proteomes" id="UP001589896"/>
    </source>
</evidence>
<gene>
    <name evidence="1" type="ORF">ACFFGH_23045</name>
</gene>
<keyword evidence="2" id="KW-1185">Reference proteome</keyword>
<dbReference type="EMBL" id="JBHLTG010000006">
    <property type="protein sequence ID" value="MFC0680719.1"/>
    <property type="molecule type" value="Genomic_DNA"/>
</dbReference>
<dbReference type="Proteomes" id="UP001589896">
    <property type="component" value="Unassembled WGS sequence"/>
</dbReference>
<sequence>MLLILRRRLQTDEHGAALAAVIGLMAVLLLLGATMASATIGALKHTSSDRASVQARAAAEAGIDAASAGLRTTNDCADPSIPGIDPASPAGSYRSIAGQTPKFAAVIESFDSGSGWRAGCPGNNTTSVRVTSTGTASSPGVAGATAGDEVTMEALFDYEPVIVQVPQVGSAVYAHTVDGVLKKFQLSTESNSVATSVAIKHGDVECTNGAEIGGDLLLEDGSANLDMCDVLGSVHVSGNAIVHKSVIGAHVRARGTASVTQSTVGGTVTFGPTTPPPSIPDWTDVPYDPAFWTARGYTIVNWTGPCSIDKTTAQWNALANYTTPTVINFLTKCATSPVRTQSDINTIELDTDLVLFAHQFTFGKLYFSTDTAGETRDLTFIVPDGTANELPTCAPPSGMSGEIRLTNEADFSAAIAAMVYTPCKIYSDRNGFRGQLYGGEVEFGQQASLTFRAVGIDGYDLTGGATTPVQTGMQLGGRVALRETAAGS</sequence>
<dbReference type="RefSeq" id="WP_386672720.1">
    <property type="nucleotide sequence ID" value="NZ_JBHLTG010000006.1"/>
</dbReference>
<organism evidence="1 2">
    <name type="scientific">Lysobacter korlensis</name>
    <dbReference type="NCBI Taxonomy" id="553636"/>
    <lineage>
        <taxon>Bacteria</taxon>
        <taxon>Pseudomonadati</taxon>
        <taxon>Pseudomonadota</taxon>
        <taxon>Gammaproteobacteria</taxon>
        <taxon>Lysobacterales</taxon>
        <taxon>Lysobacteraceae</taxon>
        <taxon>Lysobacter</taxon>
    </lineage>
</organism>
<comment type="caution">
    <text evidence="1">The sequence shown here is derived from an EMBL/GenBank/DDBJ whole genome shotgun (WGS) entry which is preliminary data.</text>
</comment>
<protein>
    <recommendedName>
        <fullName evidence="3">Flp pilus-assembly TadG-like N-terminal domain-containing protein</fullName>
    </recommendedName>
</protein>
<name>A0ABV6RUS1_9GAMM</name>
<evidence type="ECO:0000313" key="1">
    <source>
        <dbReference type="EMBL" id="MFC0680719.1"/>
    </source>
</evidence>